<dbReference type="GO" id="GO:0016020">
    <property type="term" value="C:membrane"/>
    <property type="evidence" value="ECO:0007669"/>
    <property type="project" value="TreeGrafter"/>
</dbReference>
<evidence type="ECO:0000256" key="2">
    <source>
        <dbReference type="ARBA" id="ARBA00023002"/>
    </source>
</evidence>
<dbReference type="Pfam" id="PF00106">
    <property type="entry name" value="adh_short"/>
    <property type="match status" value="1"/>
</dbReference>
<dbReference type="InterPro" id="IPR002347">
    <property type="entry name" value="SDR_fam"/>
</dbReference>
<dbReference type="KEGG" id="lpd:AYR62_01560"/>
<dbReference type="PANTHER" id="PTHR44196:SF1">
    <property type="entry name" value="DEHYDROGENASE_REDUCTASE SDR FAMILY MEMBER 7B"/>
    <property type="match status" value="1"/>
</dbReference>
<proteinExistence type="inferred from homology"/>
<organism evidence="4 5">
    <name type="scientific">Secundilactobacillus paracollinoides</name>
    <dbReference type="NCBI Taxonomy" id="240427"/>
    <lineage>
        <taxon>Bacteria</taxon>
        <taxon>Bacillati</taxon>
        <taxon>Bacillota</taxon>
        <taxon>Bacilli</taxon>
        <taxon>Lactobacillales</taxon>
        <taxon>Lactobacillaceae</taxon>
        <taxon>Secundilactobacillus</taxon>
    </lineage>
</organism>
<keyword evidence="2" id="KW-0560">Oxidoreductase</keyword>
<dbReference type="InterPro" id="IPR036291">
    <property type="entry name" value="NAD(P)-bd_dom_sf"/>
</dbReference>
<dbReference type="EMBL" id="CP014924">
    <property type="protein sequence ID" value="ANZ65922.1"/>
    <property type="molecule type" value="Genomic_DNA"/>
</dbReference>
<dbReference type="STRING" id="240427.AYR62_01560"/>
<dbReference type="SUPFAM" id="SSF51735">
    <property type="entry name" value="NAD(P)-binding Rossmann-fold domains"/>
    <property type="match status" value="1"/>
</dbReference>
<evidence type="ECO:0000313" key="5">
    <source>
        <dbReference type="Proteomes" id="UP000093267"/>
    </source>
</evidence>
<keyword evidence="5" id="KW-1185">Reference proteome</keyword>
<dbReference type="PANTHER" id="PTHR44196">
    <property type="entry name" value="DEHYDROGENASE/REDUCTASE SDR FAMILY MEMBER 7B"/>
    <property type="match status" value="1"/>
</dbReference>
<evidence type="ECO:0000256" key="3">
    <source>
        <dbReference type="RuleBase" id="RU000363"/>
    </source>
</evidence>
<dbReference type="Proteomes" id="UP000093267">
    <property type="component" value="Chromosome"/>
</dbReference>
<dbReference type="PRINTS" id="PR00081">
    <property type="entry name" value="GDHRDH"/>
</dbReference>
<gene>
    <name evidence="4" type="ORF">AYR63_01385</name>
</gene>
<comment type="similarity">
    <text evidence="1 3">Belongs to the short-chain dehydrogenases/reductases (SDR) family.</text>
</comment>
<dbReference type="AlphaFoldDB" id="A0A1B2IV50"/>
<evidence type="ECO:0000256" key="1">
    <source>
        <dbReference type="ARBA" id="ARBA00006484"/>
    </source>
</evidence>
<dbReference type="GO" id="GO:0016491">
    <property type="term" value="F:oxidoreductase activity"/>
    <property type="evidence" value="ECO:0007669"/>
    <property type="project" value="UniProtKB-KW"/>
</dbReference>
<protein>
    <submittedName>
        <fullName evidence="4">Short-chain dehydrogenase</fullName>
    </submittedName>
</protein>
<evidence type="ECO:0000313" key="4">
    <source>
        <dbReference type="EMBL" id="ANZ65922.1"/>
    </source>
</evidence>
<accession>A0A1B2IV50</accession>
<dbReference type="Gene3D" id="3.40.50.720">
    <property type="entry name" value="NAD(P)-binding Rossmann-like Domain"/>
    <property type="match status" value="1"/>
</dbReference>
<sequence>MTQTVLISGANRGIGLEVATQLAQQGNQVIIGARQQAAGEKTVADLVASGIDGSQLDSVQLDVTDDASVTVAAAEIRQSHPDLDLLVNNAGIAGDMTKPALATTAADYAATLEVNFYGSLRMIQAFMPILETNNGQIANITGLGTPSVFYNPAAYSVSKATLNALIQSLAVDIVKTKRPVSIYGIFPGGVSTDINNHMEGPFMKTLAEGSKAIVDILTDEQPHNGEILGSDGQVLSSIERQQR</sequence>
<reference evidence="4 5" key="1">
    <citation type="submission" date="2016-03" db="EMBL/GenBank/DDBJ databases">
        <title>Pediococcus and Lactobacillus from brewery environment - whole genome sequencing and assembly.</title>
        <authorList>
            <person name="Behr J."/>
            <person name="Geissler A.J."/>
            <person name="Vogel R.F."/>
        </authorList>
    </citation>
    <scope>NUCLEOTIDE SEQUENCE [LARGE SCALE GENOMIC DNA]</scope>
    <source>
        <strain evidence="4 5">TMW 1.1995</strain>
    </source>
</reference>
<name>A0A1B2IV50_9LACO</name>
<dbReference type="OrthoDB" id="5786478at2"/>
<dbReference type="PRINTS" id="PR00080">
    <property type="entry name" value="SDRFAMILY"/>
</dbReference>
<dbReference type="RefSeq" id="WP_054708875.1">
    <property type="nucleotide sequence ID" value="NZ_CP014912.1"/>
</dbReference>